<dbReference type="GeneID" id="63842222"/>
<comment type="caution">
    <text evidence="3">The sequence shown here is derived from an EMBL/GenBank/DDBJ whole genome shotgun (WGS) entry which is preliminary data.</text>
</comment>
<feature type="transmembrane region" description="Helical" evidence="2">
    <location>
        <begin position="181"/>
        <end position="202"/>
    </location>
</feature>
<feature type="transmembrane region" description="Helical" evidence="2">
    <location>
        <begin position="279"/>
        <end position="297"/>
    </location>
</feature>
<feature type="transmembrane region" description="Helical" evidence="2">
    <location>
        <begin position="89"/>
        <end position="108"/>
    </location>
</feature>
<feature type="transmembrane region" description="Helical" evidence="2">
    <location>
        <begin position="317"/>
        <end position="338"/>
    </location>
</feature>
<feature type="transmembrane region" description="Helical" evidence="2">
    <location>
        <begin position="232"/>
        <end position="252"/>
    </location>
</feature>
<reference evidence="3" key="1">
    <citation type="journal article" date="2020" name="Phytopathology">
        <title>Genome sequence of the chestnut blight fungus Cryphonectria parasitica EP155: A fundamental resource for an archetypical invasive plant pathogen.</title>
        <authorList>
            <person name="Crouch J.A."/>
            <person name="Dawe A."/>
            <person name="Aerts A."/>
            <person name="Barry K."/>
            <person name="Churchill A.C.L."/>
            <person name="Grimwood J."/>
            <person name="Hillman B."/>
            <person name="Milgroom M.G."/>
            <person name="Pangilinan J."/>
            <person name="Smith M."/>
            <person name="Salamov A."/>
            <person name="Schmutz J."/>
            <person name="Yadav J."/>
            <person name="Grigoriev I.V."/>
            <person name="Nuss D."/>
        </authorList>
    </citation>
    <scope>NUCLEOTIDE SEQUENCE</scope>
    <source>
        <strain evidence="3">EP155</strain>
    </source>
</reference>
<keyword evidence="2" id="KW-0812">Transmembrane</keyword>
<proteinExistence type="predicted"/>
<keyword evidence="2" id="KW-1133">Transmembrane helix</keyword>
<dbReference type="RefSeq" id="XP_040776263.1">
    <property type="nucleotide sequence ID" value="XM_040925093.1"/>
</dbReference>
<sequence length="387" mass="42998">MACEGGVGNTNSDVAGLGIIIAFAIQAGISLILSLWAWYLRDGASLLGDDDSSCRGDDDDPGLGVKDQKRTLVEKTLSTVSDIQTMNGIALLVAALAQFQTLDLYHFHIVYDTVNFTALFRKTEGRNFRIAAILTFAALYLAFSILFGWALSRWNDSINGQCYITTDVSAPSASHPYVDKVYLSITCAFVFIVLFLALPPWWDIVTLPYTTLTIRNLFLFEDDGWEIKKENIFTDAVEVFVLLWTVLACAMADLQPRMISRPFIDQDWWKALSRNQRQSAVLVPLLLQYPLHLYMIFTLRKWNATLLEGDSEDSWGFGQILAVVLLAPTIFQCIDMVAKYRRLDSTPAPDSTVELGSRSVDAVSVDPGPQSSVVQAQPGRLNRSATT</sequence>
<dbReference type="PANTHER" id="PTHR37577:SF1">
    <property type="entry name" value="INTEGRAL MEMBRANE PROTEIN"/>
    <property type="match status" value="1"/>
</dbReference>
<dbReference type="AlphaFoldDB" id="A0A9P5CPD8"/>
<evidence type="ECO:0000256" key="2">
    <source>
        <dbReference type="SAM" id="Phobius"/>
    </source>
</evidence>
<feature type="transmembrane region" description="Helical" evidence="2">
    <location>
        <begin position="14"/>
        <end position="39"/>
    </location>
</feature>
<dbReference type="PANTHER" id="PTHR37577">
    <property type="entry name" value="INTEGRAL MEMBRANE PROTEIN"/>
    <property type="match status" value="1"/>
</dbReference>
<evidence type="ECO:0000256" key="1">
    <source>
        <dbReference type="SAM" id="MobiDB-lite"/>
    </source>
</evidence>
<organism evidence="3 4">
    <name type="scientific">Cryphonectria parasitica (strain ATCC 38755 / EP155)</name>
    <dbReference type="NCBI Taxonomy" id="660469"/>
    <lineage>
        <taxon>Eukaryota</taxon>
        <taxon>Fungi</taxon>
        <taxon>Dikarya</taxon>
        <taxon>Ascomycota</taxon>
        <taxon>Pezizomycotina</taxon>
        <taxon>Sordariomycetes</taxon>
        <taxon>Sordariomycetidae</taxon>
        <taxon>Diaporthales</taxon>
        <taxon>Cryphonectriaceae</taxon>
        <taxon>Cryphonectria-Endothia species complex</taxon>
        <taxon>Cryphonectria</taxon>
    </lineage>
</organism>
<name>A0A9P5CPD8_CRYP1</name>
<evidence type="ECO:0000313" key="3">
    <source>
        <dbReference type="EMBL" id="KAF3765302.1"/>
    </source>
</evidence>
<feature type="region of interest" description="Disordered" evidence="1">
    <location>
        <begin position="347"/>
        <end position="387"/>
    </location>
</feature>
<dbReference type="EMBL" id="MU032347">
    <property type="protein sequence ID" value="KAF3765302.1"/>
    <property type="molecule type" value="Genomic_DNA"/>
</dbReference>
<dbReference type="Proteomes" id="UP000803844">
    <property type="component" value="Unassembled WGS sequence"/>
</dbReference>
<keyword evidence="2" id="KW-0472">Membrane</keyword>
<protein>
    <submittedName>
        <fullName evidence="3">Uncharacterized protein</fullName>
    </submittedName>
</protein>
<gene>
    <name evidence="3" type="ORF">M406DRAFT_67758</name>
</gene>
<keyword evidence="4" id="KW-1185">Reference proteome</keyword>
<dbReference type="OrthoDB" id="5427664at2759"/>
<feature type="transmembrane region" description="Helical" evidence="2">
    <location>
        <begin position="128"/>
        <end position="151"/>
    </location>
</feature>
<dbReference type="InterPro" id="IPR053018">
    <property type="entry name" value="Elsinochrome_Biosynth-Asso"/>
</dbReference>
<evidence type="ECO:0000313" key="4">
    <source>
        <dbReference type="Proteomes" id="UP000803844"/>
    </source>
</evidence>
<accession>A0A9P5CPD8</accession>